<evidence type="ECO:0000313" key="2">
    <source>
        <dbReference type="EMBL" id="KAL0119785.1"/>
    </source>
</evidence>
<sequence>MCVRSGWHDYDYQSRSAPPLAMAAPPPPPPSPPSPTPLPWGRAALASAPHRDAPTRRSRESDRRNWLRNDHLLFIKSLSCCLDLKHDEIRYEDEIQKHFSTINARASKNARENLAIITDEAKMQAPDRFFFAIV</sequence>
<feature type="compositionally biased region" description="Pro residues" evidence="1">
    <location>
        <begin position="24"/>
        <end position="38"/>
    </location>
</feature>
<dbReference type="AlphaFoldDB" id="A0AAW2FX43"/>
<name>A0AAW2FX43_9HYME</name>
<dbReference type="Proteomes" id="UP001430953">
    <property type="component" value="Unassembled WGS sequence"/>
</dbReference>
<feature type="region of interest" description="Disordered" evidence="1">
    <location>
        <begin position="17"/>
        <end position="62"/>
    </location>
</feature>
<comment type="caution">
    <text evidence="2">The sequence shown here is derived from an EMBL/GenBank/DDBJ whole genome shotgun (WGS) entry which is preliminary data.</text>
</comment>
<proteinExistence type="predicted"/>
<accession>A0AAW2FX43</accession>
<reference evidence="2 3" key="1">
    <citation type="submission" date="2023-03" db="EMBL/GenBank/DDBJ databases">
        <title>High recombination rates correlate with genetic variation in Cardiocondyla obscurior ants.</title>
        <authorList>
            <person name="Errbii M."/>
        </authorList>
    </citation>
    <scope>NUCLEOTIDE SEQUENCE [LARGE SCALE GENOMIC DNA]</scope>
    <source>
        <strain evidence="2">Alpha-2009</strain>
        <tissue evidence="2">Whole body</tissue>
    </source>
</reference>
<gene>
    <name evidence="2" type="ORF">PUN28_007908</name>
</gene>
<keyword evidence="3" id="KW-1185">Reference proteome</keyword>
<evidence type="ECO:0000256" key="1">
    <source>
        <dbReference type="SAM" id="MobiDB-lite"/>
    </source>
</evidence>
<protein>
    <submittedName>
        <fullName evidence="2">Uncharacterized protein</fullName>
    </submittedName>
</protein>
<dbReference type="EMBL" id="JADYXP020000007">
    <property type="protein sequence ID" value="KAL0119785.1"/>
    <property type="molecule type" value="Genomic_DNA"/>
</dbReference>
<organism evidence="2 3">
    <name type="scientific">Cardiocondyla obscurior</name>
    <dbReference type="NCBI Taxonomy" id="286306"/>
    <lineage>
        <taxon>Eukaryota</taxon>
        <taxon>Metazoa</taxon>
        <taxon>Ecdysozoa</taxon>
        <taxon>Arthropoda</taxon>
        <taxon>Hexapoda</taxon>
        <taxon>Insecta</taxon>
        <taxon>Pterygota</taxon>
        <taxon>Neoptera</taxon>
        <taxon>Endopterygota</taxon>
        <taxon>Hymenoptera</taxon>
        <taxon>Apocrita</taxon>
        <taxon>Aculeata</taxon>
        <taxon>Formicoidea</taxon>
        <taxon>Formicidae</taxon>
        <taxon>Myrmicinae</taxon>
        <taxon>Cardiocondyla</taxon>
    </lineage>
</organism>
<feature type="compositionally biased region" description="Basic and acidic residues" evidence="1">
    <location>
        <begin position="49"/>
        <end position="62"/>
    </location>
</feature>
<evidence type="ECO:0000313" key="3">
    <source>
        <dbReference type="Proteomes" id="UP001430953"/>
    </source>
</evidence>